<dbReference type="RefSeq" id="WP_345972053.1">
    <property type="nucleotide sequence ID" value="NZ_CP147920.1"/>
</dbReference>
<evidence type="ECO:0000313" key="2">
    <source>
        <dbReference type="EMBL" id="XAU14303.1"/>
    </source>
</evidence>
<organism evidence="2 3">
    <name type="scientific">Sulfurimonas diazotrophicus</name>
    <dbReference type="NCBI Taxonomy" id="3131939"/>
    <lineage>
        <taxon>Bacteria</taxon>
        <taxon>Pseudomonadati</taxon>
        <taxon>Campylobacterota</taxon>
        <taxon>Epsilonproteobacteria</taxon>
        <taxon>Campylobacterales</taxon>
        <taxon>Sulfurimonadaceae</taxon>
        <taxon>Sulfurimonas</taxon>
    </lineage>
</organism>
<keyword evidence="3" id="KW-1185">Reference proteome</keyword>
<keyword evidence="1" id="KW-0812">Transmembrane</keyword>
<name>A0ABZ3H930_9BACT</name>
<gene>
    <name evidence="2" type="ORF">WCY31_08535</name>
</gene>
<evidence type="ECO:0000256" key="1">
    <source>
        <dbReference type="SAM" id="Phobius"/>
    </source>
</evidence>
<dbReference type="Proteomes" id="UP001447842">
    <property type="component" value="Chromosome"/>
</dbReference>
<reference evidence="2 3" key="1">
    <citation type="submission" date="2024-03" db="EMBL/GenBank/DDBJ databases">
        <title>Sulfurimonas sp. HSL3-1.</title>
        <authorList>
            <person name="Wang S."/>
        </authorList>
    </citation>
    <scope>NUCLEOTIDE SEQUENCE [LARGE SCALE GENOMIC DNA]</scope>
    <source>
        <strain evidence="2 3">HSL3-1</strain>
    </source>
</reference>
<keyword evidence="1" id="KW-0472">Membrane</keyword>
<proteinExistence type="predicted"/>
<protein>
    <recommendedName>
        <fullName evidence="4">SH3 domain-containing protein</fullName>
    </recommendedName>
</protein>
<feature type="transmembrane region" description="Helical" evidence="1">
    <location>
        <begin position="313"/>
        <end position="331"/>
    </location>
</feature>
<accession>A0ABZ3H930</accession>
<evidence type="ECO:0008006" key="4">
    <source>
        <dbReference type="Google" id="ProtNLM"/>
    </source>
</evidence>
<dbReference type="EMBL" id="CP147920">
    <property type="protein sequence ID" value="XAU14303.1"/>
    <property type="molecule type" value="Genomic_DNA"/>
</dbReference>
<evidence type="ECO:0000313" key="3">
    <source>
        <dbReference type="Proteomes" id="UP001447842"/>
    </source>
</evidence>
<feature type="transmembrane region" description="Helical" evidence="1">
    <location>
        <begin position="287"/>
        <end position="306"/>
    </location>
</feature>
<keyword evidence="1" id="KW-1133">Transmembrane helix</keyword>
<sequence>MRSLLLLLWLGTIGLLQAVTIVTDLPETVMPFTMQAEEPNDAAEVESADFSVQEDETPDTRHLYATLVEKPERLFKGEIVSIVIRTVITTDLFDDLSYRFSGGSGLSLLSDSPERERQEHTYLDRFYFKVTGKRALLPDITPVLTLGYGEEESSAPIQGGAIEATVLNPPKNFCGILADRFAITHVKTTVYDKGHNIIVISADANRSDLRDFHLSEAGKQDFESLQINPHFASMSYYAVLPKTVEVLRFQYFNLQNKRYERISIPIEVDDDLVSTTSDINPIEHGHVAQKTIIFLVLFLLFFLLALWKRSWTLLAVGIAAGGYAAWLNIPLQQVCIKEGAPIYLLPMRNATVFEITPQRHQLDAEGHSKGYTKIRLQNDQIGWVKNEDTCAD</sequence>